<dbReference type="GO" id="GO:0016779">
    <property type="term" value="F:nucleotidyltransferase activity"/>
    <property type="evidence" value="ECO:0007669"/>
    <property type="project" value="InterPro"/>
</dbReference>
<feature type="non-terminal residue" evidence="8">
    <location>
        <position position="1"/>
    </location>
</feature>
<protein>
    <recommendedName>
        <fullName evidence="10">Poly(A) polymerase</fullName>
    </recommendedName>
</protein>
<dbReference type="PANTHER" id="PTHR43051">
    <property type="entry name" value="POLYNUCLEOTIDE ADENYLYLTRANSFERASE FAMILY PROTEIN"/>
    <property type="match status" value="1"/>
</dbReference>
<organism evidence="8 9">
    <name type="scientific">Taxus chinensis</name>
    <name type="common">Chinese yew</name>
    <name type="synonym">Taxus wallichiana var. chinensis</name>
    <dbReference type="NCBI Taxonomy" id="29808"/>
    <lineage>
        <taxon>Eukaryota</taxon>
        <taxon>Viridiplantae</taxon>
        <taxon>Streptophyta</taxon>
        <taxon>Embryophyta</taxon>
        <taxon>Tracheophyta</taxon>
        <taxon>Spermatophyta</taxon>
        <taxon>Pinopsida</taxon>
        <taxon>Pinidae</taxon>
        <taxon>Conifers II</taxon>
        <taxon>Cupressales</taxon>
        <taxon>Taxaceae</taxon>
        <taxon>Taxus</taxon>
    </lineage>
</organism>
<evidence type="ECO:0000256" key="4">
    <source>
        <dbReference type="RuleBase" id="RU003953"/>
    </source>
</evidence>
<feature type="domain" description="tRNA nucleotidyltransferase/poly(A) polymerase RNA and SrmB- binding" evidence="7">
    <location>
        <begin position="222"/>
        <end position="284"/>
    </location>
</feature>
<dbReference type="AlphaFoldDB" id="A0AA38GX66"/>
<evidence type="ECO:0000256" key="2">
    <source>
        <dbReference type="ARBA" id="ARBA00022679"/>
    </source>
</evidence>
<evidence type="ECO:0000313" key="8">
    <source>
        <dbReference type="EMBL" id="KAH9329312.1"/>
    </source>
</evidence>
<dbReference type="InterPro" id="IPR052191">
    <property type="entry name" value="tRNA_ntf/polyA_polymerase_I"/>
</dbReference>
<evidence type="ECO:0000313" key="9">
    <source>
        <dbReference type="Proteomes" id="UP000824469"/>
    </source>
</evidence>
<dbReference type="GO" id="GO:0001680">
    <property type="term" value="P:tRNA 3'-terminal CCA addition"/>
    <property type="evidence" value="ECO:0007669"/>
    <property type="project" value="UniProtKB-ARBA"/>
</dbReference>
<feature type="non-terminal residue" evidence="8">
    <location>
        <position position="321"/>
    </location>
</feature>
<keyword evidence="3" id="KW-0547">Nucleotide-binding</keyword>
<keyword evidence="9" id="KW-1185">Reference proteome</keyword>
<dbReference type="PANTHER" id="PTHR43051:SF1">
    <property type="entry name" value="POLYNUCLEOTIDE ADENYLYLTRANSFERASE FAMILY PROTEIN"/>
    <property type="match status" value="1"/>
</dbReference>
<keyword evidence="4" id="KW-0694">RNA-binding</keyword>
<dbReference type="CDD" id="cd05398">
    <property type="entry name" value="NT_ClassII-CCAase"/>
    <property type="match status" value="1"/>
</dbReference>
<evidence type="ECO:0000259" key="6">
    <source>
        <dbReference type="Pfam" id="PF01743"/>
    </source>
</evidence>
<sequence length="321" mass="36311">AHTLASVAVGDSAPPAASVSSLPLEQGNADTPQWKMLKSKDLGLSTTMINKPAWTVLKGLQKTGYEAYLVGGCVRDLLLRKTPKDFDILTTADLPEIRRNFSRCNIIGRRFPICHVHIKKSIVEVSSFKTSEKRGKNNSTALTQSSHFCNERDYARWMNCMKRDFTINGLMYDPYENVVYDYLGGLEDLKGGKVRTVIPAHTSFKEDCARILRGIRIAARLNFKFSRDTARAIQDFSHTILRLDKVRLMMEMNYMLAFGAGEASLRLLWRFGLLEILLPMQAAYLVSQGFRRRDKRSNMLLVLFAKLDELLAPDQPCHSSL</sequence>
<feature type="domain" description="Poly A polymerase head" evidence="6">
    <location>
        <begin position="67"/>
        <end position="195"/>
    </location>
</feature>
<evidence type="ECO:0000256" key="3">
    <source>
        <dbReference type="ARBA" id="ARBA00022741"/>
    </source>
</evidence>
<evidence type="ECO:0000256" key="1">
    <source>
        <dbReference type="ARBA" id="ARBA00007265"/>
    </source>
</evidence>
<dbReference type="Gene3D" id="3.30.460.10">
    <property type="entry name" value="Beta Polymerase, domain 2"/>
    <property type="match status" value="1"/>
</dbReference>
<dbReference type="Pfam" id="PF12627">
    <property type="entry name" value="PolyA_pol_RNAbd"/>
    <property type="match status" value="1"/>
</dbReference>
<dbReference type="Proteomes" id="UP000824469">
    <property type="component" value="Unassembled WGS sequence"/>
</dbReference>
<dbReference type="Pfam" id="PF01743">
    <property type="entry name" value="PolyA_pol"/>
    <property type="match status" value="1"/>
</dbReference>
<dbReference type="InterPro" id="IPR043519">
    <property type="entry name" value="NT_sf"/>
</dbReference>
<dbReference type="InterPro" id="IPR002646">
    <property type="entry name" value="PolA_pol_head_dom"/>
</dbReference>
<dbReference type="EMBL" id="JAHRHJ020000001">
    <property type="protein sequence ID" value="KAH9329312.1"/>
    <property type="molecule type" value="Genomic_DNA"/>
</dbReference>
<feature type="region of interest" description="Disordered" evidence="5">
    <location>
        <begin position="1"/>
        <end position="26"/>
    </location>
</feature>
<keyword evidence="2 4" id="KW-0808">Transferase</keyword>
<dbReference type="InterPro" id="IPR032828">
    <property type="entry name" value="PolyA_RNA-bd"/>
</dbReference>
<comment type="caution">
    <text evidence="8">The sequence shown here is derived from an EMBL/GenBank/DDBJ whole genome shotgun (WGS) entry which is preliminary data.</text>
</comment>
<dbReference type="GO" id="GO:0003723">
    <property type="term" value="F:RNA binding"/>
    <property type="evidence" value="ECO:0007669"/>
    <property type="project" value="UniProtKB-KW"/>
</dbReference>
<comment type="similarity">
    <text evidence="1 4">Belongs to the tRNA nucleotidyltransferase/poly(A) polymerase family.</text>
</comment>
<accession>A0AA38GX66</accession>
<dbReference type="Gene3D" id="1.10.3090.10">
    <property type="entry name" value="cca-adding enzyme, domain 2"/>
    <property type="match status" value="1"/>
</dbReference>
<name>A0AA38GX66_TAXCH</name>
<gene>
    <name evidence="8" type="ORF">KI387_001420</name>
</gene>
<evidence type="ECO:0000259" key="7">
    <source>
        <dbReference type="Pfam" id="PF12627"/>
    </source>
</evidence>
<dbReference type="SUPFAM" id="SSF81891">
    <property type="entry name" value="Poly A polymerase C-terminal region-like"/>
    <property type="match status" value="1"/>
</dbReference>
<evidence type="ECO:0000256" key="5">
    <source>
        <dbReference type="SAM" id="MobiDB-lite"/>
    </source>
</evidence>
<dbReference type="GO" id="GO:0000166">
    <property type="term" value="F:nucleotide binding"/>
    <property type="evidence" value="ECO:0007669"/>
    <property type="project" value="UniProtKB-KW"/>
</dbReference>
<proteinExistence type="inferred from homology"/>
<feature type="compositionally biased region" description="Low complexity" evidence="5">
    <location>
        <begin position="1"/>
        <end position="23"/>
    </location>
</feature>
<evidence type="ECO:0008006" key="10">
    <source>
        <dbReference type="Google" id="ProtNLM"/>
    </source>
</evidence>
<reference evidence="8 9" key="1">
    <citation type="journal article" date="2021" name="Nat. Plants">
        <title>The Taxus genome provides insights into paclitaxel biosynthesis.</title>
        <authorList>
            <person name="Xiong X."/>
            <person name="Gou J."/>
            <person name="Liao Q."/>
            <person name="Li Y."/>
            <person name="Zhou Q."/>
            <person name="Bi G."/>
            <person name="Li C."/>
            <person name="Du R."/>
            <person name="Wang X."/>
            <person name="Sun T."/>
            <person name="Guo L."/>
            <person name="Liang H."/>
            <person name="Lu P."/>
            <person name="Wu Y."/>
            <person name="Zhang Z."/>
            <person name="Ro D.K."/>
            <person name="Shang Y."/>
            <person name="Huang S."/>
            <person name="Yan J."/>
        </authorList>
    </citation>
    <scope>NUCLEOTIDE SEQUENCE [LARGE SCALE GENOMIC DNA]</scope>
    <source>
        <strain evidence="8">Ta-2019</strain>
    </source>
</reference>
<dbReference type="OMA" id="ECNASTR"/>
<dbReference type="SUPFAM" id="SSF81301">
    <property type="entry name" value="Nucleotidyltransferase"/>
    <property type="match status" value="1"/>
</dbReference>